<keyword evidence="5" id="KW-0812">Transmembrane</keyword>
<evidence type="ECO:0000313" key="8">
    <source>
        <dbReference type="EMBL" id="RXH55372.1"/>
    </source>
</evidence>
<evidence type="ECO:0000256" key="5">
    <source>
        <dbReference type="SAM" id="Phobius"/>
    </source>
</evidence>
<evidence type="ECO:0000256" key="1">
    <source>
        <dbReference type="ARBA" id="ARBA00022679"/>
    </source>
</evidence>
<dbReference type="Gene3D" id="2.130.10.10">
    <property type="entry name" value="YVTN repeat-like/Quinoprotein amine dehydrogenase"/>
    <property type="match status" value="3"/>
</dbReference>
<gene>
    <name evidence="8" type="ORF">GRAN_4476</name>
</gene>
<dbReference type="Pfam" id="PF07495">
    <property type="entry name" value="Y_Y_Y"/>
    <property type="match status" value="1"/>
</dbReference>
<keyword evidence="9" id="KW-1185">Reference proteome</keyword>
<reference evidence="9" key="2">
    <citation type="submission" date="2019-02" db="EMBL/GenBank/DDBJ databases">
        <title>Granulicella sibirica sp. nov., a psychrotolerant acidobacterium isolated from an organic soil layer in forested tundra, West Siberia.</title>
        <authorList>
            <person name="Oshkin I.Y."/>
            <person name="Kulichevskaya I.S."/>
            <person name="Rijpstra W.I.C."/>
            <person name="Sinninghe Damste J.S."/>
            <person name="Rakitin A.L."/>
            <person name="Ravin N.V."/>
            <person name="Dedysh S.N."/>
        </authorList>
    </citation>
    <scope>NUCLEOTIDE SEQUENCE [LARGE SCALE GENOMIC DNA]</scope>
    <source>
        <strain evidence="9">AF10</strain>
    </source>
</reference>
<dbReference type="InterPro" id="IPR050482">
    <property type="entry name" value="Sensor_HK_TwoCompSys"/>
</dbReference>
<protein>
    <submittedName>
        <fullName evidence="8">Two-component system sensor histidine kinase/response regulator, hybrid</fullName>
    </submittedName>
</protein>
<dbReference type="Pfam" id="PF07730">
    <property type="entry name" value="HisKA_3"/>
    <property type="match status" value="1"/>
</dbReference>
<comment type="caution">
    <text evidence="8">The sequence shown here is derived from an EMBL/GenBank/DDBJ whole genome shotgun (WGS) entry which is preliminary data.</text>
</comment>
<dbReference type="Proteomes" id="UP000289437">
    <property type="component" value="Unassembled WGS sequence"/>
</dbReference>
<dbReference type="AlphaFoldDB" id="A0A4Q0SYA3"/>
<evidence type="ECO:0000313" key="9">
    <source>
        <dbReference type="Proteomes" id="UP000289437"/>
    </source>
</evidence>
<keyword evidence="5" id="KW-1133">Transmembrane helix</keyword>
<keyword evidence="3" id="KW-0902">Two-component regulatory system</keyword>
<dbReference type="GO" id="GO:0000155">
    <property type="term" value="F:phosphorelay sensor kinase activity"/>
    <property type="evidence" value="ECO:0007669"/>
    <property type="project" value="InterPro"/>
</dbReference>
<dbReference type="GO" id="GO:0016020">
    <property type="term" value="C:membrane"/>
    <property type="evidence" value="ECO:0007669"/>
    <property type="project" value="InterPro"/>
</dbReference>
<name>A0A4Q0SYA3_9BACT</name>
<dbReference type="InterPro" id="IPR011712">
    <property type="entry name" value="Sig_transdc_His_kin_sub3_dim/P"/>
</dbReference>
<feature type="domain" description="Signal transduction histidine kinase subgroup 3 dimerisation and phosphoacceptor" evidence="7">
    <location>
        <begin position="821"/>
        <end position="885"/>
    </location>
</feature>
<dbReference type="SUPFAM" id="SSF63829">
    <property type="entry name" value="Calcium-dependent phosphotriesterase"/>
    <property type="match status" value="1"/>
</dbReference>
<feature type="region of interest" description="Disordered" evidence="4">
    <location>
        <begin position="210"/>
        <end position="229"/>
    </location>
</feature>
<dbReference type="Gene3D" id="1.20.5.1930">
    <property type="match status" value="1"/>
</dbReference>
<dbReference type="InterPro" id="IPR013783">
    <property type="entry name" value="Ig-like_fold"/>
</dbReference>
<evidence type="ECO:0000259" key="6">
    <source>
        <dbReference type="Pfam" id="PF07495"/>
    </source>
</evidence>
<dbReference type="InterPro" id="IPR011110">
    <property type="entry name" value="Reg_prop"/>
</dbReference>
<dbReference type="PANTHER" id="PTHR24421:SF62">
    <property type="entry name" value="SENSORY TRANSDUCTION HISTIDINE KINASE"/>
    <property type="match status" value="1"/>
</dbReference>
<proteinExistence type="predicted"/>
<dbReference type="InterPro" id="IPR011123">
    <property type="entry name" value="Y_Y_Y"/>
</dbReference>
<dbReference type="Pfam" id="PF07494">
    <property type="entry name" value="Reg_prop"/>
    <property type="match status" value="1"/>
</dbReference>
<feature type="domain" description="Two component regulator three Y" evidence="6">
    <location>
        <begin position="711"/>
        <end position="775"/>
    </location>
</feature>
<dbReference type="InterPro" id="IPR015943">
    <property type="entry name" value="WD40/YVTN_repeat-like_dom_sf"/>
</dbReference>
<keyword evidence="5" id="KW-0472">Membrane</keyword>
<sequence>MNKKRGFLGSLVYGLKWGLLCGLLSSLPAGAVDRSAKIKDLHHKSWGASDGLPGEVIGVVQTTDGYIWVHTKAGPYRFDGIRFESLASVCQCDRDDATDGWIYASKGGLWIESYYGISRFANDQITAYTVSKACGTATKMEEDLDGIPWALGQSGVCALKGQREFDVIPTPGMPTVTPADIFSDSKGTLWIKNTDGSLYSRARGVSSFRLSQSGSSDAESLTGQSSHTMAQTPDGILWDSGYFGLRRIYEGAEDVDKHPVHFFGAHLNTHRFDRLKPVSLLGTTEMTGVILGDREGSLWLSVRSGLIRVNSPLTLGESKHGNGSLSVYTPEDGLSWDVVWCIFEDREGNIWVGTTSGLDRFSPETFHKAPFPQNRQTQFAIGLSEHGTVYAGNHDTPLAKLNARGIHKFPSLREADTELIHEAADHTIWVARSDEVWKKNGDRFDKVPLPGKWLDARPLAMANAADGSLWVSFQAHGVYRFFEGKWTDETSVLGLRELSTSPAFGSDSAGTIWIAGTKTLYEYRDGRTTKYPLHDKPIVSWDLQAYGDHIWLGGLQQLGLVIDRKLHVIRGEGGENFQRISGVVELPSGDVWFNWDKGAGLVRADEIQRSLKDTNYRVSFQTFSTSDGFEGYGDMSRAPTALLSDDGLVWMATNKGVFWIDPTEYSKRAGTPPPDVAIETLMTSSQLLSVQGNRKLRPNPSNLEIHYTALNFAAPEEVQFQYRLAGVDQHWQVAGTRHEAFYNKLSPGRYTFSVIARNPGGMWSPKPSNFSFQVLPAYYQTWWFRSLLLVLAIGVIWLLFHAQMERSRSEVRGRLSARLQERERIARELHDTLLQGFHGLMFRFQAVSEMLETPDIAGPVLNEALDKADALMIESRERIRDLRYESEQVLPLPEALGAAAEQMSREYSISFKAIVDGTTVSLTPPSARGDLSHRQGSVAQCFSAQ</sequence>
<organism evidence="8 9">
    <name type="scientific">Granulicella sibirica</name>
    <dbReference type="NCBI Taxonomy" id="2479048"/>
    <lineage>
        <taxon>Bacteria</taxon>
        <taxon>Pseudomonadati</taxon>
        <taxon>Acidobacteriota</taxon>
        <taxon>Terriglobia</taxon>
        <taxon>Terriglobales</taxon>
        <taxon>Acidobacteriaceae</taxon>
        <taxon>Granulicella</taxon>
    </lineage>
</organism>
<accession>A0A4Q0SYA3</accession>
<keyword evidence="1" id="KW-0808">Transferase</keyword>
<evidence type="ECO:0000256" key="4">
    <source>
        <dbReference type="SAM" id="MobiDB-lite"/>
    </source>
</evidence>
<reference evidence="8 9" key="1">
    <citation type="submission" date="2018-11" db="EMBL/GenBank/DDBJ databases">
        <authorList>
            <person name="Mardanov A.V."/>
            <person name="Ravin N.V."/>
            <person name="Dedysh S.N."/>
        </authorList>
    </citation>
    <scope>NUCLEOTIDE SEQUENCE [LARGE SCALE GENOMIC DNA]</scope>
    <source>
        <strain evidence="8 9">AF10</strain>
    </source>
</reference>
<keyword evidence="2 8" id="KW-0418">Kinase</keyword>
<dbReference type="OrthoDB" id="127270at2"/>
<dbReference type="Gene3D" id="2.60.40.10">
    <property type="entry name" value="Immunoglobulins"/>
    <property type="match status" value="1"/>
</dbReference>
<feature type="transmembrane region" description="Helical" evidence="5">
    <location>
        <begin position="782"/>
        <end position="800"/>
    </location>
</feature>
<dbReference type="RefSeq" id="WP_128915006.1">
    <property type="nucleotide sequence ID" value="NZ_RDSM01000003.1"/>
</dbReference>
<evidence type="ECO:0000256" key="3">
    <source>
        <dbReference type="ARBA" id="ARBA00023012"/>
    </source>
</evidence>
<dbReference type="EMBL" id="RDSM01000003">
    <property type="protein sequence ID" value="RXH55372.1"/>
    <property type="molecule type" value="Genomic_DNA"/>
</dbReference>
<evidence type="ECO:0000256" key="2">
    <source>
        <dbReference type="ARBA" id="ARBA00022777"/>
    </source>
</evidence>
<dbReference type="GO" id="GO:0046983">
    <property type="term" value="F:protein dimerization activity"/>
    <property type="evidence" value="ECO:0007669"/>
    <property type="project" value="InterPro"/>
</dbReference>
<dbReference type="PANTHER" id="PTHR24421">
    <property type="entry name" value="NITRATE/NITRITE SENSOR PROTEIN NARX-RELATED"/>
    <property type="match status" value="1"/>
</dbReference>
<evidence type="ECO:0000259" key="7">
    <source>
        <dbReference type="Pfam" id="PF07730"/>
    </source>
</evidence>